<dbReference type="InParanoid" id="A0A0D2J5Q5"/>
<dbReference type="GO" id="GO:0042834">
    <property type="term" value="F:peptidoglycan binding"/>
    <property type="evidence" value="ECO:0007669"/>
    <property type="project" value="InterPro"/>
</dbReference>
<organism evidence="6 7">
    <name type="scientific">Dethiosulfatarculus sandiegensis</name>
    <dbReference type="NCBI Taxonomy" id="1429043"/>
    <lineage>
        <taxon>Bacteria</taxon>
        <taxon>Pseudomonadati</taxon>
        <taxon>Thermodesulfobacteriota</taxon>
        <taxon>Desulfarculia</taxon>
        <taxon>Desulfarculales</taxon>
        <taxon>Desulfarculaceae</taxon>
        <taxon>Dethiosulfatarculus</taxon>
    </lineage>
</organism>
<dbReference type="Proteomes" id="UP000032233">
    <property type="component" value="Unassembled WGS sequence"/>
</dbReference>
<dbReference type="PROSITE" id="PS51724">
    <property type="entry name" value="SPOR"/>
    <property type="match status" value="1"/>
</dbReference>
<dbReference type="SMART" id="SM00028">
    <property type="entry name" value="TPR"/>
    <property type="match status" value="4"/>
</dbReference>
<dbReference type="InterPro" id="IPR011990">
    <property type="entry name" value="TPR-like_helical_dom_sf"/>
</dbReference>
<dbReference type="Gene3D" id="1.25.40.10">
    <property type="entry name" value="Tetratricopeptide repeat domain"/>
    <property type="match status" value="1"/>
</dbReference>
<evidence type="ECO:0000256" key="1">
    <source>
        <dbReference type="ARBA" id="ARBA00022737"/>
    </source>
</evidence>
<feature type="domain" description="SPOR" evidence="5">
    <location>
        <begin position="433"/>
        <end position="513"/>
    </location>
</feature>
<proteinExistence type="predicted"/>
<reference evidence="6 7" key="1">
    <citation type="submission" date="2013-11" db="EMBL/GenBank/DDBJ databases">
        <title>Metagenomic analysis of a methanogenic consortium involved in long chain n-alkane degradation.</title>
        <authorList>
            <person name="Davidova I.A."/>
            <person name="Callaghan A.V."/>
            <person name="Wawrik B."/>
            <person name="Pruitt S."/>
            <person name="Marks C."/>
            <person name="Duncan K.E."/>
            <person name="Suflita J.M."/>
        </authorList>
    </citation>
    <scope>NUCLEOTIDE SEQUENCE [LARGE SCALE GENOMIC DNA]</scope>
    <source>
        <strain evidence="6 7">SPR</strain>
    </source>
</reference>
<dbReference type="PROSITE" id="PS50005">
    <property type="entry name" value="TPR"/>
    <property type="match status" value="4"/>
</dbReference>
<keyword evidence="2 3" id="KW-0802">TPR repeat</keyword>
<dbReference type="SUPFAM" id="SSF110997">
    <property type="entry name" value="Sporulation related repeat"/>
    <property type="match status" value="1"/>
</dbReference>
<dbReference type="GO" id="GO:0055087">
    <property type="term" value="C:Ski complex"/>
    <property type="evidence" value="ECO:0007669"/>
    <property type="project" value="InterPro"/>
</dbReference>
<dbReference type="SUPFAM" id="SSF54534">
    <property type="entry name" value="FKBP-like"/>
    <property type="match status" value="1"/>
</dbReference>
<dbReference type="EMBL" id="AZAC01000078">
    <property type="protein sequence ID" value="KIX11006.1"/>
    <property type="molecule type" value="Genomic_DNA"/>
</dbReference>
<dbReference type="InterPro" id="IPR007730">
    <property type="entry name" value="SPOR-like_dom"/>
</dbReference>
<feature type="repeat" description="TPR" evidence="3">
    <location>
        <begin position="217"/>
        <end position="250"/>
    </location>
</feature>
<dbReference type="OrthoDB" id="5521767at2"/>
<feature type="repeat" description="TPR" evidence="3">
    <location>
        <begin position="183"/>
        <end position="216"/>
    </location>
</feature>
<gene>
    <name evidence="6" type="ORF">X474_27030</name>
</gene>
<feature type="compositionally biased region" description="Basic and acidic residues" evidence="4">
    <location>
        <begin position="427"/>
        <end position="436"/>
    </location>
</feature>
<comment type="caution">
    <text evidence="6">The sequence shown here is derived from an EMBL/GenBank/DDBJ whole genome shotgun (WGS) entry which is preliminary data.</text>
</comment>
<evidence type="ECO:0000256" key="4">
    <source>
        <dbReference type="SAM" id="MobiDB-lite"/>
    </source>
</evidence>
<feature type="compositionally biased region" description="Basic and acidic residues" evidence="4">
    <location>
        <begin position="401"/>
        <end position="417"/>
    </location>
</feature>
<dbReference type="GO" id="GO:0006401">
    <property type="term" value="P:RNA catabolic process"/>
    <property type="evidence" value="ECO:0007669"/>
    <property type="project" value="InterPro"/>
</dbReference>
<dbReference type="InterPro" id="IPR039226">
    <property type="entry name" value="Ski3/TTC37"/>
</dbReference>
<sequence>MQTAQSCNALPFFNKQLVVDPSCKLFFTPPALNHCHDPCFAPIIPAMEAKQILKNTLALILLLSLALLTAGCAAKKEQTPPLESKVERPALDRGPRYCLWLLVVKDNKDLAEVKNKLAQKTPFALVVREMLAKSSRNNLSSLDCMAARDLEPWLLKIAQGLGIGEVSSPFTWDQGTAFIMRTTDIYRRQGRMLYDQGKYLAAEAMFTKDLALHPDSAPMWQIMGMSKAARGDQEGALKALEKAVRYAPRDAGILQDLATTLVYLGEPEKAVPIFERALDISPQNVLITSNLAWALALANQNLDRAEDLAMRAVERNPNRARFWSTLGLVQQKQGDHGAALLSLHQAARLNPADSTNQQRILNSLMALGPDSLKGLTHDEKPSLSKTLAQKPRAKVKASPVKPEKKTKASVPKPEKPVTQKVKKPSKDKKPTSAKGKRDYFLQVSSFRRLDLAQRDVRKWRRLKVGAWLDTFTAKDGSTWITVVLGPYPSLDKARKMGRRFKKDHRTKSFRIFSRPRGWRPHSPA</sequence>
<dbReference type="Pfam" id="PF14559">
    <property type="entry name" value="TPR_19"/>
    <property type="match status" value="1"/>
</dbReference>
<keyword evidence="7" id="KW-1185">Reference proteome</keyword>
<protein>
    <recommendedName>
        <fullName evidence="5">SPOR domain-containing protein</fullName>
    </recommendedName>
</protein>
<accession>A0A0D2J5Q5</accession>
<feature type="repeat" description="TPR" evidence="3">
    <location>
        <begin position="320"/>
        <end position="353"/>
    </location>
</feature>
<evidence type="ECO:0000259" key="5">
    <source>
        <dbReference type="PROSITE" id="PS51724"/>
    </source>
</evidence>
<evidence type="ECO:0000313" key="7">
    <source>
        <dbReference type="Proteomes" id="UP000032233"/>
    </source>
</evidence>
<feature type="region of interest" description="Disordered" evidence="4">
    <location>
        <begin position="372"/>
        <end position="436"/>
    </location>
</feature>
<dbReference type="PANTHER" id="PTHR15704">
    <property type="entry name" value="SUPERKILLER 3 PROTEIN-RELATED"/>
    <property type="match status" value="1"/>
</dbReference>
<keyword evidence="1" id="KW-0677">Repeat</keyword>
<dbReference type="AlphaFoldDB" id="A0A0D2J5Q5"/>
<dbReference type="InterPro" id="IPR036680">
    <property type="entry name" value="SPOR-like_sf"/>
</dbReference>
<evidence type="ECO:0000313" key="6">
    <source>
        <dbReference type="EMBL" id="KIX11006.1"/>
    </source>
</evidence>
<dbReference type="Gene3D" id="3.30.70.1070">
    <property type="entry name" value="Sporulation related repeat"/>
    <property type="match status" value="1"/>
</dbReference>
<evidence type="ECO:0000256" key="3">
    <source>
        <dbReference type="PROSITE-ProRule" id="PRU00339"/>
    </source>
</evidence>
<dbReference type="STRING" id="1429043.X474_27030"/>
<evidence type="ECO:0000256" key="2">
    <source>
        <dbReference type="ARBA" id="ARBA00022803"/>
    </source>
</evidence>
<feature type="repeat" description="TPR" evidence="3">
    <location>
        <begin position="251"/>
        <end position="284"/>
    </location>
</feature>
<dbReference type="PANTHER" id="PTHR15704:SF7">
    <property type="entry name" value="SUPERKILLER COMPLEX PROTEIN 3"/>
    <property type="match status" value="1"/>
</dbReference>
<dbReference type="InterPro" id="IPR019734">
    <property type="entry name" value="TPR_rpt"/>
</dbReference>
<dbReference type="SUPFAM" id="SSF48452">
    <property type="entry name" value="TPR-like"/>
    <property type="match status" value="1"/>
</dbReference>
<name>A0A0D2J5Q5_9BACT</name>
<dbReference type="Pfam" id="PF05036">
    <property type="entry name" value="SPOR"/>
    <property type="match status" value="1"/>
</dbReference>